<comment type="function">
    <text evidence="4">Possible regulatory or functional link with the histocompatibility cluster.</text>
</comment>
<feature type="region of interest" description="Disordered" evidence="6">
    <location>
        <begin position="474"/>
        <end position="529"/>
    </location>
</feature>
<feature type="region of interest" description="Disordered" evidence="6">
    <location>
        <begin position="252"/>
        <end position="313"/>
    </location>
</feature>
<feature type="compositionally biased region" description="Low complexity" evidence="6">
    <location>
        <begin position="13"/>
        <end position="25"/>
    </location>
</feature>
<dbReference type="InterPro" id="IPR043358">
    <property type="entry name" value="GNL1-like"/>
</dbReference>
<dbReference type="AlphaFoldDB" id="A0A6B2L127"/>
<dbReference type="Pfam" id="PF01926">
    <property type="entry name" value="MMR_HSR1"/>
    <property type="match status" value="1"/>
</dbReference>
<dbReference type="GO" id="GO:0003924">
    <property type="term" value="F:GTPase activity"/>
    <property type="evidence" value="ECO:0007669"/>
    <property type="project" value="InterPro"/>
</dbReference>
<evidence type="ECO:0000256" key="4">
    <source>
        <dbReference type="ARBA" id="ARBA00037770"/>
    </source>
</evidence>
<evidence type="ECO:0000256" key="3">
    <source>
        <dbReference type="ARBA" id="ARBA00023134"/>
    </source>
</evidence>
<dbReference type="InterPro" id="IPR006073">
    <property type="entry name" value="GTP-bd"/>
</dbReference>
<dbReference type="PANTHER" id="PTHR45709:SF3">
    <property type="entry name" value="GUANINE NUCLEOTIDE-BINDING PROTEIN-LIKE 1"/>
    <property type="match status" value="1"/>
</dbReference>
<evidence type="ECO:0000256" key="2">
    <source>
        <dbReference type="ARBA" id="ARBA00022741"/>
    </source>
</evidence>
<dbReference type="PANTHER" id="PTHR45709">
    <property type="entry name" value="LARGE SUBUNIT GTPASE 1 HOMOLOG-RELATED"/>
    <property type="match status" value="1"/>
</dbReference>
<proteinExistence type="predicted"/>
<feature type="domain" description="CP-type G" evidence="7">
    <location>
        <begin position="123"/>
        <end position="365"/>
    </location>
</feature>
<sequence length="529" mass="61293">MHIVHDSHHHPHPQSSQSSEGGPSSNATPQKNRLTTVFQKEPQSEVEKRKLEAQKPFKRLTEFPVESYYGELIDIPLRPPWDYSMSKEEVEANERVVFEDYLDILNEKYKDRLNHFEHNLEVWRQLWRVCEISDVLFILADSRHPLFHFPPALYRLVVKVMNKPLVLVLTKTDLVPEKQVRAWLTYFRNKFPGLMTTFVRSYDPDPNEVYVASKKRKKINKNRKNFHSGVKQFIEFINPLLVERGAVPLEYKENPGEQQPQNSSKPNEKESESDSEMSEDAKKEEQERIKQAKEENPYEQSDQKPKGVTLGFIGHPNVGKSTLINTLKGKKVCSTSRSPGHTKYKQTVYLNDTVLLCDCPGLVFPACDVPKVLQVVCGIFPIAQLREPYSAIQYIAERVPIERVYSLEKIYKDASWSAYEICEAYAEKRGYHTIKGRPDTHRAALEMLKDHLDGRVTLYFSPKSAKINVRIYDESQQENEEDIEEEEEQQEEGENAEEEPQEQEEEPEESSEEKQGPKNVNPFALLGDE</sequence>
<dbReference type="PRINTS" id="PR00326">
    <property type="entry name" value="GTP1OBG"/>
</dbReference>
<dbReference type="SUPFAM" id="SSF52540">
    <property type="entry name" value="P-loop containing nucleoside triphosphate hydrolases"/>
    <property type="match status" value="1"/>
</dbReference>
<dbReference type="InterPro" id="IPR027417">
    <property type="entry name" value="P-loop_NTPase"/>
</dbReference>
<name>A0A6B2L127_9EUKA</name>
<evidence type="ECO:0000259" key="7">
    <source>
        <dbReference type="PROSITE" id="PS51721"/>
    </source>
</evidence>
<evidence type="ECO:0000256" key="1">
    <source>
        <dbReference type="ARBA" id="ARBA00022553"/>
    </source>
</evidence>
<feature type="region of interest" description="Disordered" evidence="6">
    <location>
        <begin position="1"/>
        <end position="50"/>
    </location>
</feature>
<keyword evidence="1" id="KW-0597">Phosphoprotein</keyword>
<protein>
    <recommendedName>
        <fullName evidence="5">Guanine nucleotide-binding protein-like 1</fullName>
    </recommendedName>
</protein>
<feature type="compositionally biased region" description="Acidic residues" evidence="6">
    <location>
        <begin position="475"/>
        <end position="511"/>
    </location>
</feature>
<dbReference type="EMBL" id="GIBP01001731">
    <property type="protein sequence ID" value="NDV30700.1"/>
    <property type="molecule type" value="Transcribed_RNA"/>
</dbReference>
<evidence type="ECO:0000256" key="6">
    <source>
        <dbReference type="SAM" id="MobiDB-lite"/>
    </source>
</evidence>
<organism evidence="8">
    <name type="scientific">Arcella intermedia</name>
    <dbReference type="NCBI Taxonomy" id="1963864"/>
    <lineage>
        <taxon>Eukaryota</taxon>
        <taxon>Amoebozoa</taxon>
        <taxon>Tubulinea</taxon>
        <taxon>Elardia</taxon>
        <taxon>Arcellinida</taxon>
        <taxon>Sphaerothecina</taxon>
        <taxon>Arcellidae</taxon>
        <taxon>Arcella</taxon>
    </lineage>
</organism>
<feature type="compositionally biased region" description="Basic and acidic residues" evidence="6">
    <location>
        <begin position="279"/>
        <end position="305"/>
    </location>
</feature>
<dbReference type="Gene3D" id="3.40.50.300">
    <property type="entry name" value="P-loop containing nucleotide triphosphate hydrolases"/>
    <property type="match status" value="1"/>
</dbReference>
<dbReference type="PROSITE" id="PS51721">
    <property type="entry name" value="G_CP"/>
    <property type="match status" value="1"/>
</dbReference>
<dbReference type="InterPro" id="IPR030378">
    <property type="entry name" value="G_CP_dom"/>
</dbReference>
<evidence type="ECO:0000256" key="5">
    <source>
        <dbReference type="ARBA" id="ARBA00039902"/>
    </source>
</evidence>
<feature type="compositionally biased region" description="Polar residues" evidence="6">
    <location>
        <begin position="26"/>
        <end position="38"/>
    </location>
</feature>
<reference evidence="8" key="1">
    <citation type="journal article" date="2020" name="J. Eukaryot. Microbiol.">
        <title>De novo Sequencing, Assembly and Annotation of the Transcriptome for the Free-Living Testate Amoeba Arcella intermedia.</title>
        <authorList>
            <person name="Ribeiro G.M."/>
            <person name="Porfirio-Sousa A.L."/>
            <person name="Maurer-Alcala X.X."/>
            <person name="Katz L.A."/>
            <person name="Lahr D.J.G."/>
        </authorList>
    </citation>
    <scope>NUCLEOTIDE SEQUENCE</scope>
</reference>
<accession>A0A6B2L127</accession>
<dbReference type="GO" id="GO:0005525">
    <property type="term" value="F:GTP binding"/>
    <property type="evidence" value="ECO:0007669"/>
    <property type="project" value="UniProtKB-KW"/>
</dbReference>
<keyword evidence="2" id="KW-0547">Nucleotide-binding</keyword>
<evidence type="ECO:0000313" key="8">
    <source>
        <dbReference type="EMBL" id="NDV30700.1"/>
    </source>
</evidence>
<keyword evidence="3" id="KW-0342">GTP-binding</keyword>